<dbReference type="Proteomes" id="UP000694620">
    <property type="component" value="Chromosome 3"/>
</dbReference>
<dbReference type="PROSITE" id="PS50297">
    <property type="entry name" value="ANK_REP_REGION"/>
    <property type="match status" value="3"/>
</dbReference>
<feature type="repeat" description="ANK" evidence="1">
    <location>
        <begin position="3"/>
        <end position="35"/>
    </location>
</feature>
<dbReference type="Pfam" id="PF13637">
    <property type="entry name" value="Ank_4"/>
    <property type="match status" value="1"/>
</dbReference>
<feature type="repeat" description="ANK" evidence="1">
    <location>
        <begin position="69"/>
        <end position="101"/>
    </location>
</feature>
<dbReference type="GeneTree" id="ENSGT00940000163982"/>
<evidence type="ECO:0000313" key="2">
    <source>
        <dbReference type="Ensembl" id="ENSECRP00000004335.1"/>
    </source>
</evidence>
<dbReference type="InterPro" id="IPR050657">
    <property type="entry name" value="Ankyrin_repeat_domain"/>
</dbReference>
<protein>
    <submittedName>
        <fullName evidence="2">Uncharacterized protein</fullName>
    </submittedName>
</protein>
<accession>A0A8C4RLC2</accession>
<dbReference type="SMART" id="SM00248">
    <property type="entry name" value="ANK"/>
    <property type="match status" value="4"/>
</dbReference>
<dbReference type="PROSITE" id="PS50088">
    <property type="entry name" value="ANK_REPEAT"/>
    <property type="match status" value="4"/>
</dbReference>
<keyword evidence="3" id="KW-1185">Reference proteome</keyword>
<dbReference type="Gene3D" id="1.25.40.20">
    <property type="entry name" value="Ankyrin repeat-containing domain"/>
    <property type="match status" value="2"/>
</dbReference>
<reference evidence="2" key="3">
    <citation type="submission" date="2025-09" db="UniProtKB">
        <authorList>
            <consortium name="Ensembl"/>
        </authorList>
    </citation>
    <scope>IDENTIFICATION</scope>
</reference>
<dbReference type="PANTHER" id="PTHR24147">
    <property type="entry name" value="ANKYRIN REPEAT DOMAIN 36-RELATED"/>
    <property type="match status" value="1"/>
</dbReference>
<feature type="repeat" description="ANK" evidence="1">
    <location>
        <begin position="102"/>
        <end position="134"/>
    </location>
</feature>
<dbReference type="Ensembl" id="ENSECRT00000004402.1">
    <property type="protein sequence ID" value="ENSECRP00000004335.1"/>
    <property type="gene ID" value="ENSECRG00000002939.1"/>
</dbReference>
<reference evidence="2" key="2">
    <citation type="submission" date="2025-08" db="UniProtKB">
        <authorList>
            <consortium name="Ensembl"/>
        </authorList>
    </citation>
    <scope>IDENTIFICATION</scope>
</reference>
<organism evidence="2 3">
    <name type="scientific">Erpetoichthys calabaricus</name>
    <name type="common">Rope fish</name>
    <name type="synonym">Calamoichthys calabaricus</name>
    <dbReference type="NCBI Taxonomy" id="27687"/>
    <lineage>
        <taxon>Eukaryota</taxon>
        <taxon>Metazoa</taxon>
        <taxon>Chordata</taxon>
        <taxon>Craniata</taxon>
        <taxon>Vertebrata</taxon>
        <taxon>Euteleostomi</taxon>
        <taxon>Actinopterygii</taxon>
        <taxon>Polypteriformes</taxon>
        <taxon>Polypteridae</taxon>
        <taxon>Erpetoichthys</taxon>
    </lineage>
</organism>
<dbReference type="PANTHER" id="PTHR24147:SF53">
    <property type="entry name" value="ANKYRIN REPEAT DOMAIN 26"/>
    <property type="match status" value="1"/>
</dbReference>
<dbReference type="SUPFAM" id="SSF48403">
    <property type="entry name" value="Ankyrin repeat"/>
    <property type="match status" value="1"/>
</dbReference>
<reference evidence="2" key="1">
    <citation type="submission" date="2021-06" db="EMBL/GenBank/DDBJ databases">
        <authorList>
            <consortium name="Wellcome Sanger Institute Data Sharing"/>
        </authorList>
    </citation>
    <scope>NUCLEOTIDE SEQUENCE [LARGE SCALE GENOMIC DNA]</scope>
</reference>
<evidence type="ECO:0000313" key="3">
    <source>
        <dbReference type="Proteomes" id="UP000694620"/>
    </source>
</evidence>
<dbReference type="InterPro" id="IPR002110">
    <property type="entry name" value="Ankyrin_rpt"/>
</dbReference>
<dbReference type="PRINTS" id="PR01415">
    <property type="entry name" value="ANKYRIN"/>
</dbReference>
<feature type="repeat" description="ANK" evidence="1">
    <location>
        <begin position="36"/>
        <end position="68"/>
    </location>
</feature>
<dbReference type="AlphaFoldDB" id="A0A8C4RLC2"/>
<dbReference type="Pfam" id="PF12796">
    <property type="entry name" value="Ank_2"/>
    <property type="match status" value="1"/>
</dbReference>
<evidence type="ECO:0000256" key="1">
    <source>
        <dbReference type="PROSITE-ProRule" id="PRU00023"/>
    </source>
</evidence>
<proteinExistence type="predicted"/>
<sequence>HKLRKTLLHVACAGGHSDVVSFLVENQAELDPIDDEHQTPLIMAVQHMREECVLILLKNGANPWLKDINGDTALHHAALVSELPLARHLLDYNAAVDTPNKTGCTPLMVAVDKNDQEMATFLLECGADVNAKGRTGLQVDLFSVSLLIIVGNRAYHGDVMSKLNDVVGTMNLEYRRGLSLLFGEMPVLKVIVDDVILPSAHAEVCWLGSNKSIT</sequence>
<keyword evidence="1" id="KW-0040">ANK repeat</keyword>
<name>A0A8C4RLC2_ERPCA</name>
<dbReference type="InterPro" id="IPR036770">
    <property type="entry name" value="Ankyrin_rpt-contain_sf"/>
</dbReference>